<dbReference type="InterPro" id="IPR016181">
    <property type="entry name" value="Acyl_CoA_acyltransferase"/>
</dbReference>
<reference evidence="4" key="2">
    <citation type="submission" date="2025-08" db="UniProtKB">
        <authorList>
            <consortium name="Ensembl"/>
        </authorList>
    </citation>
    <scope>IDENTIFICATION</scope>
</reference>
<dbReference type="GO" id="GO:0008080">
    <property type="term" value="F:N-acetyltransferase activity"/>
    <property type="evidence" value="ECO:0007669"/>
    <property type="project" value="InterPro"/>
</dbReference>
<feature type="domain" description="N-acetyltransferase" evidence="3">
    <location>
        <begin position="90"/>
        <end position="237"/>
    </location>
</feature>
<accession>A0AAR2LCZ2</accession>
<keyword evidence="2" id="KW-0812">Transmembrane</keyword>
<dbReference type="InterPro" id="IPR000182">
    <property type="entry name" value="GNAT_dom"/>
</dbReference>
<dbReference type="PANTHER" id="PTHR13947">
    <property type="entry name" value="GNAT FAMILY N-ACETYLTRANSFERASE"/>
    <property type="match status" value="1"/>
</dbReference>
<dbReference type="InterPro" id="IPR050769">
    <property type="entry name" value="NAT_camello-type"/>
</dbReference>
<evidence type="ECO:0000256" key="2">
    <source>
        <dbReference type="SAM" id="Phobius"/>
    </source>
</evidence>
<reference evidence="4 5" key="1">
    <citation type="submission" date="2020-10" db="EMBL/GenBank/DDBJ databases">
        <title>Pygocentrus nattereri (red-bellied piranha) genome, fPygNat1, primary haplotype.</title>
        <authorList>
            <person name="Myers G."/>
            <person name="Meyer A."/>
            <person name="Karagic N."/>
            <person name="Pippel M."/>
            <person name="Winkler S."/>
            <person name="Tracey A."/>
            <person name="Wood J."/>
            <person name="Formenti G."/>
            <person name="Howe K."/>
            <person name="Fedrigo O."/>
            <person name="Jarvis E.D."/>
        </authorList>
    </citation>
    <scope>NUCLEOTIDE SEQUENCE [LARGE SCALE GENOMIC DNA]</scope>
</reference>
<keyword evidence="1" id="KW-0808">Transferase</keyword>
<keyword evidence="5" id="KW-1185">Reference proteome</keyword>
<evidence type="ECO:0000313" key="4">
    <source>
        <dbReference type="Ensembl" id="ENSPNAP00000072522.1"/>
    </source>
</evidence>
<dbReference type="SUPFAM" id="SSF55729">
    <property type="entry name" value="Acyl-CoA N-acyltransferases (Nat)"/>
    <property type="match status" value="1"/>
</dbReference>
<dbReference type="Proteomes" id="UP001501920">
    <property type="component" value="Chromosome 5"/>
</dbReference>
<evidence type="ECO:0000313" key="5">
    <source>
        <dbReference type="Proteomes" id="UP001501920"/>
    </source>
</evidence>
<keyword evidence="2" id="KW-0472">Membrane</keyword>
<reference evidence="4" key="3">
    <citation type="submission" date="2025-09" db="UniProtKB">
        <authorList>
            <consortium name="Ensembl"/>
        </authorList>
    </citation>
    <scope>IDENTIFICATION</scope>
</reference>
<dbReference type="Gene3D" id="3.40.630.30">
    <property type="match status" value="1"/>
</dbReference>
<protein>
    <recommendedName>
        <fullName evidence="3">N-acetyltransferase domain-containing protein</fullName>
    </recommendedName>
</protein>
<dbReference type="Ensembl" id="ENSPNAT00000063546.1">
    <property type="protein sequence ID" value="ENSPNAP00000072522.1"/>
    <property type="gene ID" value="ENSPNAG00000033851.1"/>
</dbReference>
<dbReference type="GeneID" id="119261521"/>
<dbReference type="Pfam" id="PF00583">
    <property type="entry name" value="Acetyltransf_1"/>
    <property type="match status" value="1"/>
</dbReference>
<dbReference type="PANTHER" id="PTHR13947:SF60">
    <property type="entry name" value="N-ACETYLTRANSFERASE DOMAIN-CONTAINING PROTEIN"/>
    <property type="match status" value="1"/>
</dbReference>
<sequence>MGYKKVRAFASTVLFSRITKIMMWYQIREYCDSDYSAVREVYSTGFREHVGAIYVHILRQHWVQAVLLGLYLLFILFSASFLASLLYLGGVLLAGRLAVQYFFEQGLQLGLREDLQDIQASYMQPGQVSCFWVAESKGSVVGTVALLPCVEEPGAWELKRISVRKEFRGKGLAKALCWTALRFAASHKVRRVVLFTSLVQSVAHKLYHKMGFHKEEEFVWPSLPARLVNFLVFKYACKVMCDED</sequence>
<dbReference type="GeneTree" id="ENSGT00950000182932"/>
<evidence type="ECO:0000256" key="1">
    <source>
        <dbReference type="ARBA" id="ARBA00022679"/>
    </source>
</evidence>
<dbReference type="RefSeq" id="XP_017546012.1">
    <property type="nucleotide sequence ID" value="XM_017690523.2"/>
</dbReference>
<dbReference type="AlphaFoldDB" id="A0AAR2LCZ2"/>
<dbReference type="PROSITE" id="PS51186">
    <property type="entry name" value="GNAT"/>
    <property type="match status" value="1"/>
</dbReference>
<organism evidence="4 5">
    <name type="scientific">Pygocentrus nattereri</name>
    <name type="common">Red-bellied piranha</name>
    <dbReference type="NCBI Taxonomy" id="42514"/>
    <lineage>
        <taxon>Eukaryota</taxon>
        <taxon>Metazoa</taxon>
        <taxon>Chordata</taxon>
        <taxon>Craniata</taxon>
        <taxon>Vertebrata</taxon>
        <taxon>Euteleostomi</taxon>
        <taxon>Actinopterygii</taxon>
        <taxon>Neopterygii</taxon>
        <taxon>Teleostei</taxon>
        <taxon>Ostariophysi</taxon>
        <taxon>Characiformes</taxon>
        <taxon>Characoidei</taxon>
        <taxon>Pygocentrus</taxon>
    </lineage>
</organism>
<keyword evidence="2" id="KW-1133">Transmembrane helix</keyword>
<name>A0AAR2LCZ2_PYGNA</name>
<dbReference type="CDD" id="cd04301">
    <property type="entry name" value="NAT_SF"/>
    <property type="match status" value="1"/>
</dbReference>
<feature type="transmembrane region" description="Helical" evidence="2">
    <location>
        <begin position="62"/>
        <end position="79"/>
    </location>
</feature>
<proteinExistence type="predicted"/>
<evidence type="ECO:0000259" key="3">
    <source>
        <dbReference type="PROSITE" id="PS51186"/>
    </source>
</evidence>